<feature type="compositionally biased region" description="Acidic residues" evidence="1">
    <location>
        <begin position="196"/>
        <end position="205"/>
    </location>
</feature>
<feature type="region of interest" description="Disordered" evidence="1">
    <location>
        <begin position="772"/>
        <end position="793"/>
    </location>
</feature>
<sequence>MGGSYYDEEYRDTHSEYELNRAAGFRSREWLPRGCDFDDAARRPEPALHARAGRRSSAVVVREVDHSSEGGVVGRALEGSPYPAKADPARLPAAGRRVVVVRRSKEEDRSPSPRRPRGGLVVEDDFEARDAERVSRAASRKNQRTGARVIRLGRDRRGDLVVLQDDQGGDEDVVVVRRGNGRRVVLQDDDGRAYDDYEDYEDDPADEVRRPPRVVYIDEDTADSRVCSQPQVVYIDDPPPARRREEEQFVGAARHGSSQQFVGAARHGSSQQPVVVVVDRSRESSPEARPRASAPRPSIRWTTPGSPQQLLEDDDDGSDEERERARQERRRVDVPRPPRGRVSAPVPPPPPPPTPRRSPSPQRKAKSRRGASPESTPRRARGEKAQVLETPASPRRPVAWEIPTTVKDRAARATPSDKTAFLRRAPTAPAASPPKKRLEATKKREAETKAASLRRFLRDQRSKALAALAEKAEKARDSSSADDAPPASEPTAARRDDEEALRKAAEEVLAGTLEEPRTPAAVEAPNHVEPLRSASTAPSPPTSATVLGAADHAAAAFPASGAYPASPDIVRRVAAAAASPVSVEIEASLREIAGMVEDLERVAGEPLDGESPLRDATNVVEQKRERLLDQPPFASRPSAAPRRRSPSPTKLEKKLLWTSPSSSPTDERGRRDARNARRRAQSQSPYLDRLQRVSKKPDLVPVPSSNGDMVDTHLKSKSEVDGLRFKYEGTEFRESTVGKVKGGSRRGRRRGAANRDYDRILAAELANAVYRARDSAETPAGRRRDDDWPWTAL</sequence>
<feature type="region of interest" description="Disordered" evidence="1">
    <location>
        <begin position="187"/>
        <end position="212"/>
    </location>
</feature>
<feature type="compositionally biased region" description="Basic and acidic residues" evidence="1">
    <location>
        <begin position="376"/>
        <end position="386"/>
    </location>
</feature>
<accession>A0ABR1FZ48</accession>
<feature type="compositionally biased region" description="Low complexity" evidence="1">
    <location>
        <begin position="533"/>
        <end position="546"/>
    </location>
</feature>
<comment type="caution">
    <text evidence="2">The sequence shown here is derived from an EMBL/GenBank/DDBJ whole genome shotgun (WGS) entry which is preliminary data.</text>
</comment>
<feature type="compositionally biased region" description="Basic and acidic residues" evidence="1">
    <location>
        <begin position="321"/>
        <end position="336"/>
    </location>
</feature>
<name>A0ABR1FZ48_AURAN</name>
<feature type="compositionally biased region" description="Polar residues" evidence="1">
    <location>
        <begin position="300"/>
        <end position="309"/>
    </location>
</feature>
<evidence type="ECO:0000313" key="2">
    <source>
        <dbReference type="EMBL" id="KAK7241550.1"/>
    </source>
</evidence>
<feature type="compositionally biased region" description="Pro residues" evidence="1">
    <location>
        <begin position="345"/>
        <end position="358"/>
    </location>
</feature>
<keyword evidence="3" id="KW-1185">Reference proteome</keyword>
<feature type="compositionally biased region" description="Basic and acidic residues" evidence="1">
    <location>
        <begin position="470"/>
        <end position="479"/>
    </location>
</feature>
<feature type="compositionally biased region" description="Basic and acidic residues" evidence="1">
    <location>
        <begin position="689"/>
        <end position="698"/>
    </location>
</feature>
<feature type="compositionally biased region" description="Low complexity" evidence="1">
    <location>
        <begin position="631"/>
        <end position="640"/>
    </location>
</feature>
<dbReference type="Proteomes" id="UP001363151">
    <property type="component" value="Unassembled WGS sequence"/>
</dbReference>
<feature type="region of interest" description="Disordered" evidence="1">
    <location>
        <begin position="603"/>
        <end position="715"/>
    </location>
</feature>
<feature type="compositionally biased region" description="Basic and acidic residues" evidence="1">
    <location>
        <begin position="279"/>
        <end position="290"/>
    </location>
</feature>
<feature type="compositionally biased region" description="Basic and acidic residues" evidence="1">
    <location>
        <begin position="492"/>
        <end position="506"/>
    </location>
</feature>
<feature type="region of interest" description="Disordered" evidence="1">
    <location>
        <begin position="71"/>
        <end position="90"/>
    </location>
</feature>
<gene>
    <name evidence="2" type="ORF">SO694_0027005</name>
</gene>
<feature type="compositionally biased region" description="Acidic residues" evidence="1">
    <location>
        <begin position="311"/>
        <end position="320"/>
    </location>
</feature>
<feature type="region of interest" description="Disordered" evidence="1">
    <location>
        <begin position="102"/>
        <end position="124"/>
    </location>
</feature>
<protein>
    <submittedName>
        <fullName evidence="2">Uncharacterized protein</fullName>
    </submittedName>
</protein>
<evidence type="ECO:0000313" key="3">
    <source>
        <dbReference type="Proteomes" id="UP001363151"/>
    </source>
</evidence>
<feature type="region of interest" description="Disordered" evidence="1">
    <location>
        <begin position="227"/>
        <end position="546"/>
    </location>
</feature>
<evidence type="ECO:0000256" key="1">
    <source>
        <dbReference type="SAM" id="MobiDB-lite"/>
    </source>
</evidence>
<feature type="compositionally biased region" description="Basic and acidic residues" evidence="1">
    <location>
        <begin position="436"/>
        <end position="448"/>
    </location>
</feature>
<organism evidence="2 3">
    <name type="scientific">Aureococcus anophagefferens</name>
    <name type="common">Harmful bloom alga</name>
    <dbReference type="NCBI Taxonomy" id="44056"/>
    <lineage>
        <taxon>Eukaryota</taxon>
        <taxon>Sar</taxon>
        <taxon>Stramenopiles</taxon>
        <taxon>Ochrophyta</taxon>
        <taxon>Pelagophyceae</taxon>
        <taxon>Pelagomonadales</taxon>
        <taxon>Pelagomonadaceae</taxon>
        <taxon>Aureococcus</taxon>
    </lineage>
</organism>
<feature type="compositionally biased region" description="Low complexity" evidence="1">
    <location>
        <begin position="269"/>
        <end position="278"/>
    </location>
</feature>
<proteinExistence type="predicted"/>
<dbReference type="EMBL" id="JBBJCI010000184">
    <property type="protein sequence ID" value="KAK7241550.1"/>
    <property type="molecule type" value="Genomic_DNA"/>
</dbReference>
<feature type="compositionally biased region" description="Basic and acidic residues" evidence="1">
    <location>
        <begin position="772"/>
        <end position="787"/>
    </location>
</feature>
<feature type="compositionally biased region" description="Basic and acidic residues" evidence="1">
    <location>
        <begin position="665"/>
        <end position="675"/>
    </location>
</feature>
<reference evidence="2 3" key="1">
    <citation type="submission" date="2024-03" db="EMBL/GenBank/DDBJ databases">
        <title>Aureococcus anophagefferens CCMP1851 and Kratosvirus quantuckense: Draft genome of a second virus-susceptible host strain in the model system.</title>
        <authorList>
            <person name="Chase E."/>
            <person name="Truchon A.R."/>
            <person name="Schepens W."/>
            <person name="Wilhelm S.W."/>
        </authorList>
    </citation>
    <scope>NUCLEOTIDE SEQUENCE [LARGE SCALE GENOMIC DNA]</scope>
    <source>
        <strain evidence="2 3">CCMP1851</strain>
    </source>
</reference>
<feature type="compositionally biased region" description="Low complexity" evidence="1">
    <location>
        <begin position="481"/>
        <end position="491"/>
    </location>
</feature>